<gene>
    <name evidence="1" type="ORF">F2Y86_00565</name>
</gene>
<accession>A0A5M6AGZ6</accession>
<dbReference type="AlphaFoldDB" id="A0A5M6AGZ6"/>
<proteinExistence type="predicted"/>
<name>A0A5M6AGZ6_9BACE</name>
<comment type="caution">
    <text evidence="1">The sequence shown here is derived from an EMBL/GenBank/DDBJ whole genome shotgun (WGS) entry which is preliminary data.</text>
</comment>
<organism evidence="1 2">
    <name type="scientific">Bacteroides cellulosilyticus</name>
    <dbReference type="NCBI Taxonomy" id="246787"/>
    <lineage>
        <taxon>Bacteria</taxon>
        <taxon>Pseudomonadati</taxon>
        <taxon>Bacteroidota</taxon>
        <taxon>Bacteroidia</taxon>
        <taxon>Bacteroidales</taxon>
        <taxon>Bacteroidaceae</taxon>
        <taxon>Bacteroides</taxon>
    </lineage>
</organism>
<dbReference type="Proteomes" id="UP000325055">
    <property type="component" value="Unassembled WGS sequence"/>
</dbReference>
<dbReference type="RefSeq" id="WP_149949137.1">
    <property type="nucleotide sequence ID" value="NZ_RCXI01000001.1"/>
</dbReference>
<reference evidence="1 2" key="1">
    <citation type="journal article" date="2019" name="Nat. Med.">
        <title>A library of human gut bacterial isolates paired with longitudinal multiomics data enables mechanistic microbiome research.</title>
        <authorList>
            <person name="Poyet M."/>
            <person name="Groussin M."/>
            <person name="Gibbons S.M."/>
            <person name="Avila-Pacheco J."/>
            <person name="Jiang X."/>
            <person name="Kearney S.M."/>
            <person name="Perrotta A.R."/>
            <person name="Berdy B."/>
            <person name="Zhao S."/>
            <person name="Lieberman T.D."/>
            <person name="Swanson P.K."/>
            <person name="Smith M."/>
            <person name="Roesemann S."/>
            <person name="Alexander J.E."/>
            <person name="Rich S.A."/>
            <person name="Livny J."/>
            <person name="Vlamakis H."/>
            <person name="Clish C."/>
            <person name="Bullock K."/>
            <person name="Deik A."/>
            <person name="Scott J."/>
            <person name="Pierce K.A."/>
            <person name="Xavier R.J."/>
            <person name="Alm E.J."/>
        </authorList>
    </citation>
    <scope>NUCLEOTIDE SEQUENCE [LARGE SCALE GENOMIC DNA]</scope>
    <source>
        <strain evidence="1 2">BIOML-A7</strain>
    </source>
</reference>
<evidence type="ECO:0000313" key="2">
    <source>
        <dbReference type="Proteomes" id="UP000325055"/>
    </source>
</evidence>
<dbReference type="EMBL" id="VVYW01000001">
    <property type="protein sequence ID" value="KAA5411250.1"/>
    <property type="molecule type" value="Genomic_DNA"/>
</dbReference>
<sequence length="344" mass="40226">MTSYTLPIPELKRLEPILEELFGYRRAMFENELLNVYRTKYPNGISKEVANNYMIACPFLNEIAVDNGAFDYHRYAPRPASTSMELDVKNFIMDTEHEITIVLSNDTILKQLDKLLQDYGEKDSSETIRTTLFIVAAIYDKHVKGELYTEITTSENTLPYLQQVRPEMLKLFELLNTKRYSPSKKKELRVFNPITIDNGVKKITLENSCHWLTDLLDDYLQIYLGVKSLEEAQAELKEVYAEKKGRKADNMSYNLIMYGTFHLLQQHSSLSAKSKLLDFVLGYLKLLGFFDIMRSKEEDKKSNKEYINAAIAYLVKQEYKPQWKPKQIEDYNFSPNNQSTEYLW</sequence>
<protein>
    <submittedName>
        <fullName evidence="1">Uncharacterized protein</fullName>
    </submittedName>
</protein>
<evidence type="ECO:0000313" key="1">
    <source>
        <dbReference type="EMBL" id="KAA5411250.1"/>
    </source>
</evidence>